<comment type="caution">
    <text evidence="3">The sequence shown here is derived from an EMBL/GenBank/DDBJ whole genome shotgun (WGS) entry which is preliminary data.</text>
</comment>
<organism evidence="3 4">
    <name type="scientific">Oryzias melastigma</name>
    <name type="common">Marine medaka</name>
    <dbReference type="NCBI Taxonomy" id="30732"/>
    <lineage>
        <taxon>Eukaryota</taxon>
        <taxon>Metazoa</taxon>
        <taxon>Chordata</taxon>
        <taxon>Craniata</taxon>
        <taxon>Vertebrata</taxon>
        <taxon>Euteleostomi</taxon>
        <taxon>Actinopterygii</taxon>
        <taxon>Neopterygii</taxon>
        <taxon>Teleostei</taxon>
        <taxon>Neoteleostei</taxon>
        <taxon>Acanthomorphata</taxon>
        <taxon>Ovalentaria</taxon>
        <taxon>Atherinomorphae</taxon>
        <taxon>Beloniformes</taxon>
        <taxon>Adrianichthyidae</taxon>
        <taxon>Oryziinae</taxon>
        <taxon>Oryzias</taxon>
    </lineage>
</organism>
<accession>A0A834KWV3</accession>
<reference evidence="3" key="1">
    <citation type="journal article" name="BMC Genomics">
        <title>Long-read sequencing and de novo genome assembly of marine medaka (Oryzias melastigma).</title>
        <authorList>
            <person name="Liang P."/>
            <person name="Saqib H.S.A."/>
            <person name="Ni X."/>
            <person name="Shen Y."/>
        </authorList>
    </citation>
    <scope>NUCLEOTIDE SEQUENCE</scope>
    <source>
        <strain evidence="3">Bigg-433</strain>
    </source>
</reference>
<feature type="non-terminal residue" evidence="3">
    <location>
        <position position="1"/>
    </location>
</feature>
<sequence>VDKTIIGLITVADLDDLESDHFDLRQFEGFYKTQERQDEAEVNLSGEEPSRETTSTLEEQRETQMTETPPEKHNSFCIKVLLTDQRSDLRSVESIQYLFQLFPHLDYCVLTSLPSCNEFGFLQNFLRVPTGPTDLSPSELYIFHRSGLGRMEVRKAVGSDRPAVSNLVKDLSCDQSLLQDLDSFYNDPYAVMLQAFVAQMDAQIVGILIIKDEQDTDYLRAHYNIENFISFSQHRPEEHAHVRHFVLRPLLRLWSQPFFREVLRLAHKSCLYYRTYPRHYRHQVSCVNPLDFVLDCAVPISPRRQIIYPLEELGNDAPSRRLTEEQSPIMSLNASVLQLKATLWLRVDFDCSNTLIVIVVGICKEKVIQMRPHLKFNNLTLISTRGFPGDYDHEDMGFLSTSHAYNSKDLAKMHFNINVVKGKMVRIDRKSKYVLVSGVGMVPYDHLILCTGLQYRALNPTVKNKEGPIKKAQLLRHSTKHTNARVVPSNLFTLNDVHDCMAARHWLCANFLDQSGNAVIYGNNIDVYISVETLLSLGIPGSRIHLVLPPEPAVCALPNSVVERAVAAAMENAGVHVHRNFVLAQMSTDTHPDPLTSVTFTKDSRPLHLQCGVFFNLSCKEIDLDVLESIQKSFLVLDDRLVIRTTFLTNDPAIYGAGPLTKFSRWYRSDEWSHANFNSKEVGQELADALLSRLDPALQKLAGKSPKETRLVPIYRRAKIQGGKLPGGFNFLHVTKPSPTKLKCPFQPSTEIVTGGETGDYFCIKLNHHGVVETIICLSLEPLPVSNYLSLYGKHELLLGGLLRSHRQGEIQDLYSG</sequence>
<evidence type="ECO:0000256" key="1">
    <source>
        <dbReference type="SAM" id="MobiDB-lite"/>
    </source>
</evidence>
<dbReference type="EMBL" id="WKFB01000100">
    <property type="protein sequence ID" value="KAF6735862.1"/>
    <property type="molecule type" value="Genomic_DNA"/>
</dbReference>
<dbReference type="PANTHER" id="PTHR21178:SF8">
    <property type="entry name" value="CILIA- AND FLAGELLA-ASSOCIATED PROTEIN 61"/>
    <property type="match status" value="1"/>
</dbReference>
<feature type="domain" description="CFAP61 dimerisation" evidence="2">
    <location>
        <begin position="713"/>
        <end position="816"/>
    </location>
</feature>
<dbReference type="Pfam" id="PF23150">
    <property type="entry name" value="CFAP61_dimer"/>
    <property type="match status" value="1"/>
</dbReference>
<feature type="region of interest" description="Disordered" evidence="1">
    <location>
        <begin position="36"/>
        <end position="71"/>
    </location>
</feature>
<dbReference type="SUPFAM" id="SSF51905">
    <property type="entry name" value="FAD/NAD(P)-binding domain"/>
    <property type="match status" value="1"/>
</dbReference>
<evidence type="ECO:0000313" key="3">
    <source>
        <dbReference type="EMBL" id="KAF6735862.1"/>
    </source>
</evidence>
<name>A0A834KWV3_ORYME</name>
<dbReference type="PANTHER" id="PTHR21178">
    <property type="entry name" value="CILIA- AND FLAGELLA-ASSOCIATED PROTEIN 61"/>
    <property type="match status" value="1"/>
</dbReference>
<protein>
    <submittedName>
        <fullName evidence="3">Cilia- and flagella-associated protein 61</fullName>
    </submittedName>
</protein>
<evidence type="ECO:0000259" key="2">
    <source>
        <dbReference type="Pfam" id="PF23150"/>
    </source>
</evidence>
<dbReference type="InterPro" id="IPR056299">
    <property type="entry name" value="CFAP61_dimer"/>
</dbReference>
<evidence type="ECO:0000313" key="4">
    <source>
        <dbReference type="Proteomes" id="UP000646548"/>
    </source>
</evidence>
<keyword evidence="3" id="KW-0282">Flagellum</keyword>
<dbReference type="AlphaFoldDB" id="A0A834KWV3"/>
<dbReference type="InterPro" id="IPR036188">
    <property type="entry name" value="FAD/NAD-bd_sf"/>
</dbReference>
<dbReference type="Gene3D" id="3.50.50.60">
    <property type="entry name" value="FAD/NAD(P)-binding domain"/>
    <property type="match status" value="2"/>
</dbReference>
<keyword evidence="3" id="KW-0969">Cilium</keyword>
<keyword evidence="3" id="KW-0966">Cell projection</keyword>
<proteinExistence type="predicted"/>
<dbReference type="Proteomes" id="UP000646548">
    <property type="component" value="Unassembled WGS sequence"/>
</dbReference>
<gene>
    <name evidence="3" type="ORF">FQA47_002423</name>
</gene>
<dbReference type="InterPro" id="IPR038884">
    <property type="entry name" value="CFAP61"/>
</dbReference>
<feature type="compositionally biased region" description="Basic and acidic residues" evidence="1">
    <location>
        <begin position="58"/>
        <end position="71"/>
    </location>
</feature>